<gene>
    <name evidence="3" type="ORF">AWRI4233_LOCUS1237</name>
</gene>
<keyword evidence="1" id="KW-0812">Transmembrane</keyword>
<evidence type="ECO:0000256" key="1">
    <source>
        <dbReference type="SAM" id="Phobius"/>
    </source>
</evidence>
<keyword evidence="1" id="KW-1133">Transmembrane helix</keyword>
<dbReference type="PROSITE" id="PS00455">
    <property type="entry name" value="AMP_BINDING"/>
    <property type="match status" value="1"/>
</dbReference>
<dbReference type="InterPro" id="IPR000873">
    <property type="entry name" value="AMP-dep_synth/lig_dom"/>
</dbReference>
<keyword evidence="1" id="KW-0472">Membrane</keyword>
<evidence type="ECO:0000313" key="4">
    <source>
        <dbReference type="Proteomes" id="UP000714618"/>
    </source>
</evidence>
<dbReference type="Gene3D" id="3.40.50.980">
    <property type="match status" value="2"/>
</dbReference>
<reference evidence="3" key="1">
    <citation type="submission" date="2020-06" db="EMBL/GenBank/DDBJ databases">
        <authorList>
            <person name="Onetto C."/>
        </authorList>
    </citation>
    <scope>NUCLEOTIDE SEQUENCE</scope>
</reference>
<feature type="domain" description="AMP-dependent synthetase/ligase" evidence="2">
    <location>
        <begin position="3"/>
        <end position="256"/>
    </location>
</feature>
<dbReference type="PANTHER" id="PTHR24096:SF295">
    <property type="entry name" value="ACETYL-COA SYNTHETASE-LIKE PROTEIN"/>
    <property type="match status" value="1"/>
</dbReference>
<protein>
    <recommendedName>
        <fullName evidence="2">AMP-dependent synthetase/ligase domain-containing protein</fullName>
    </recommendedName>
</protein>
<feature type="transmembrane region" description="Helical" evidence="1">
    <location>
        <begin position="165"/>
        <end position="188"/>
    </location>
</feature>
<proteinExistence type="predicted"/>
<sequence>MASGLTVTMANPALTSGELAWILKSSEPQVVVTTPEGLQVLNAAITESDSPRVKANLINTRRVYIVDPAHDEYGLPCSHSKGTDLDQHSQDWKALLAPKPLRAPVQFKSSEYKERTAVILWSSGTSGKSKGVVLSHQALVSNVHSLWHINQAFDGNQRWLGFAPFYHIFALCNVLLLAVASGATIFVMPKFDPKLMLSHVQRFRVTFLHMAPPVAVLLAKSPMLDDYDMTSIQGAVSGGAPLPSEIVEQVYRRLGILIKLVSSTQRIPVCLP</sequence>
<dbReference type="Pfam" id="PF00501">
    <property type="entry name" value="AMP-binding"/>
    <property type="match status" value="1"/>
</dbReference>
<dbReference type="OrthoDB" id="6509636at2759"/>
<dbReference type="AlphaFoldDB" id="A0A9N8JFG8"/>
<keyword evidence="4" id="KW-1185">Reference proteome</keyword>
<dbReference type="EMBL" id="CAIJEO010000002">
    <property type="protein sequence ID" value="CAD0087141.1"/>
    <property type="molecule type" value="Genomic_DNA"/>
</dbReference>
<dbReference type="GO" id="GO:0016405">
    <property type="term" value="F:CoA-ligase activity"/>
    <property type="evidence" value="ECO:0007669"/>
    <property type="project" value="TreeGrafter"/>
</dbReference>
<dbReference type="InterPro" id="IPR020845">
    <property type="entry name" value="AMP-binding_CS"/>
</dbReference>
<name>A0A9N8JFG8_9PEZI</name>
<accession>A0A9N8JFG8</accession>
<comment type="caution">
    <text evidence="3">The sequence shown here is derived from an EMBL/GenBank/DDBJ whole genome shotgun (WGS) entry which is preliminary data.</text>
</comment>
<dbReference type="SUPFAM" id="SSF56801">
    <property type="entry name" value="Acetyl-CoA synthetase-like"/>
    <property type="match status" value="1"/>
</dbReference>
<evidence type="ECO:0000259" key="2">
    <source>
        <dbReference type="Pfam" id="PF00501"/>
    </source>
</evidence>
<evidence type="ECO:0000313" key="3">
    <source>
        <dbReference type="EMBL" id="CAD0087141.1"/>
    </source>
</evidence>
<dbReference type="GO" id="GO:0019748">
    <property type="term" value="P:secondary metabolic process"/>
    <property type="evidence" value="ECO:0007669"/>
    <property type="project" value="TreeGrafter"/>
</dbReference>
<dbReference type="Proteomes" id="UP000714618">
    <property type="component" value="Unassembled WGS sequence"/>
</dbReference>
<organism evidence="3 4">
    <name type="scientific">Aureobasidium mustum</name>
    <dbReference type="NCBI Taxonomy" id="2773714"/>
    <lineage>
        <taxon>Eukaryota</taxon>
        <taxon>Fungi</taxon>
        <taxon>Dikarya</taxon>
        <taxon>Ascomycota</taxon>
        <taxon>Pezizomycotina</taxon>
        <taxon>Dothideomycetes</taxon>
        <taxon>Dothideomycetidae</taxon>
        <taxon>Dothideales</taxon>
        <taxon>Saccotheciaceae</taxon>
        <taxon>Aureobasidium</taxon>
    </lineage>
</organism>
<dbReference type="PANTHER" id="PTHR24096">
    <property type="entry name" value="LONG-CHAIN-FATTY-ACID--COA LIGASE"/>
    <property type="match status" value="1"/>
</dbReference>